<dbReference type="SUPFAM" id="SSF52540">
    <property type="entry name" value="P-loop containing nucleoside triphosphate hydrolases"/>
    <property type="match status" value="1"/>
</dbReference>
<evidence type="ECO:0000313" key="1">
    <source>
        <dbReference type="EMBL" id="AVX05363.1"/>
    </source>
</evidence>
<name>A0A2R4MHF1_9HYPH</name>
<reference evidence="1 2" key="1">
    <citation type="submission" date="2017-05" db="EMBL/GenBank/DDBJ databases">
        <title>Genome Analysis of Maritalea myrionectae HL2708#5.</title>
        <authorList>
            <consortium name="Cotde Inc.-PKNU"/>
            <person name="Jang D."/>
            <person name="Oh H.-M."/>
        </authorList>
    </citation>
    <scope>NUCLEOTIDE SEQUENCE [LARGE SCALE GENOMIC DNA]</scope>
    <source>
        <strain evidence="1 2">HL2708#5</strain>
    </source>
</reference>
<dbReference type="RefSeq" id="WP_117396284.1">
    <property type="nucleotide sequence ID" value="NZ_CP021330.1"/>
</dbReference>
<organism evidence="1 2">
    <name type="scientific">Maritalea myrionectae</name>
    <dbReference type="NCBI Taxonomy" id="454601"/>
    <lineage>
        <taxon>Bacteria</taxon>
        <taxon>Pseudomonadati</taxon>
        <taxon>Pseudomonadota</taxon>
        <taxon>Alphaproteobacteria</taxon>
        <taxon>Hyphomicrobiales</taxon>
        <taxon>Devosiaceae</taxon>
        <taxon>Maritalea</taxon>
    </lineage>
</organism>
<accession>A0A2R4MHF1</accession>
<keyword evidence="2" id="KW-1185">Reference proteome</keyword>
<sequence>MKIHVTGNSGSGKTTFAKELGAGLNVPVFGLDKIVWQPGWQKTPPDQRAQLERELIEKPAWIIEGVSAQVRQAADMIVLLDLPRPIAYVRALKRNLPYLFKSRPELPENCPEHKLVLQHLKLVWRFHSQTRPNILRDMGSPRGQHHIVRSTADGNRVKAALLGGL</sequence>
<dbReference type="InterPro" id="IPR052922">
    <property type="entry name" value="Cytidylate_Kinase-2"/>
</dbReference>
<dbReference type="KEGG" id="mmyr:MXMO3_02853"/>
<gene>
    <name evidence="1" type="ORF">MXMO3_02853</name>
</gene>
<dbReference type="Gene3D" id="3.40.50.300">
    <property type="entry name" value="P-loop containing nucleotide triphosphate hydrolases"/>
    <property type="match status" value="1"/>
</dbReference>
<evidence type="ECO:0008006" key="3">
    <source>
        <dbReference type="Google" id="ProtNLM"/>
    </source>
</evidence>
<dbReference type="InterPro" id="IPR027417">
    <property type="entry name" value="P-loop_NTPase"/>
</dbReference>
<dbReference type="PANTHER" id="PTHR37816:SF3">
    <property type="entry name" value="MODULATES DNA TOPOLOGY"/>
    <property type="match status" value="1"/>
</dbReference>
<dbReference type="PANTHER" id="PTHR37816">
    <property type="entry name" value="YALI0E33011P"/>
    <property type="match status" value="1"/>
</dbReference>
<proteinExistence type="predicted"/>
<protein>
    <recommendedName>
        <fullName evidence="3">Adenylate kinase</fullName>
    </recommendedName>
</protein>
<dbReference type="Proteomes" id="UP000258927">
    <property type="component" value="Chromosome"/>
</dbReference>
<dbReference type="AlphaFoldDB" id="A0A2R4MHF1"/>
<evidence type="ECO:0000313" key="2">
    <source>
        <dbReference type="Proteomes" id="UP000258927"/>
    </source>
</evidence>
<dbReference type="STRING" id="1122213.GCA_000423365_00487"/>
<dbReference type="EMBL" id="CP021330">
    <property type="protein sequence ID" value="AVX05363.1"/>
    <property type="molecule type" value="Genomic_DNA"/>
</dbReference>